<sequence>MQRKRARRVGCQVFGPHPGGDVTHGGAVARQPLSRRRLDTARARETRQEVHRRRADESTDEDRGRALVDFQRRPRLLDPAGIHDHQLVGQRHRLELIVRHVDRRGSQPLLQIADLDPRLHPQLGIEVRQRLVEEKGGRLAHDGAPHGDALPLTAGELPGLAAQIVLQPQGLRRLAHRRVDGGLRLAPVAQPVGHVVVYAHVRVERIVLEHHRDVALDRLEFVHAAPGDPDFAPRDGLQSRHHAQQGRLAAARRPDQHAKFTRGDVERQVGDDLHPSGIDLADVLDLDLCHSSSYFSVSTRPRTNSRCIPMMTATGGSIARMAVAMIRFHSGCSSPAFAMRWIPMTTV</sequence>
<feature type="compositionally biased region" description="Basic and acidic residues" evidence="1">
    <location>
        <begin position="36"/>
        <end position="63"/>
    </location>
</feature>
<dbReference type="AntiFam" id="ANF00095">
    <property type="entry name" value="Shadow ORF (opposite ABC transporters)"/>
</dbReference>
<feature type="region of interest" description="Disordered" evidence="1">
    <location>
        <begin position="1"/>
        <end position="63"/>
    </location>
</feature>
<dbReference type="eggNOG" id="ENOG5032B1Q">
    <property type="taxonomic scope" value="Bacteria"/>
</dbReference>
<organism evidence="2 3">
    <name type="scientific">Pseudooceanicola batsensis (strain ATCC BAA-863 / DSM 15984 / KCTC 12145 / HTCC2597)</name>
    <name type="common">Oceanicola batsensis</name>
    <dbReference type="NCBI Taxonomy" id="252305"/>
    <lineage>
        <taxon>Bacteria</taxon>
        <taxon>Pseudomonadati</taxon>
        <taxon>Pseudomonadota</taxon>
        <taxon>Alphaproteobacteria</taxon>
        <taxon>Rhodobacterales</taxon>
        <taxon>Paracoccaceae</taxon>
        <taxon>Pseudooceanicola</taxon>
    </lineage>
</organism>
<reference evidence="2 3" key="1">
    <citation type="journal article" date="2010" name="J. Bacteriol.">
        <title>Genome sequences of Oceanicola granulosus HTCC2516(T) and Oceanicola batsensis HTCC2597(TDelta).</title>
        <authorList>
            <person name="Thrash J.C."/>
            <person name="Cho J.C."/>
            <person name="Vergin K.L."/>
            <person name="Giovannoni S.J."/>
        </authorList>
    </citation>
    <scope>NUCLEOTIDE SEQUENCE [LARGE SCALE GENOMIC DNA]</scope>
    <source>
        <strain evidence="3">ATCC BAA-863 / DSM 15984 / KCTC 12145 / HTCC2597</strain>
    </source>
</reference>
<evidence type="ECO:0000313" key="2">
    <source>
        <dbReference type="EMBL" id="EAQ04057.1"/>
    </source>
</evidence>
<dbReference type="EMBL" id="AAMO01000003">
    <property type="protein sequence ID" value="EAQ04057.1"/>
    <property type="molecule type" value="Genomic_DNA"/>
</dbReference>
<evidence type="ECO:0000313" key="3">
    <source>
        <dbReference type="Proteomes" id="UP000004318"/>
    </source>
</evidence>
<gene>
    <name evidence="2" type="ORF">OB2597_12456</name>
</gene>
<keyword evidence="3" id="KW-1185">Reference proteome</keyword>
<dbReference type="HOGENOM" id="CLU_060491_0_0_5"/>
<proteinExistence type="predicted"/>
<evidence type="ECO:0000256" key="1">
    <source>
        <dbReference type="SAM" id="MobiDB-lite"/>
    </source>
</evidence>
<dbReference type="AlphaFoldDB" id="A3TWR1"/>
<protein>
    <submittedName>
        <fullName evidence="2">Phenol hydroxylase, putative</fullName>
    </submittedName>
</protein>
<name>A3TWR1_PSEBH</name>
<accession>A3TWR1</accession>
<comment type="caution">
    <text evidence="2">The sequence shown here is derived from an EMBL/GenBank/DDBJ whole genome shotgun (WGS) entry which is preliminary data.</text>
</comment>
<feature type="region of interest" description="Disordered" evidence="1">
    <location>
        <begin position="230"/>
        <end position="258"/>
    </location>
</feature>
<dbReference type="Proteomes" id="UP000004318">
    <property type="component" value="Unassembled WGS sequence"/>
</dbReference>